<protein>
    <recommendedName>
        <fullName evidence="3">Acyltransferase</fullName>
    </recommendedName>
</protein>
<proteinExistence type="predicted"/>
<dbReference type="EMBL" id="WWTB01000006">
    <property type="protein sequence ID" value="MZJ85612.1"/>
    <property type="molecule type" value="Genomic_DNA"/>
</dbReference>
<name>A0A6L8RKM6_9ACTN</name>
<dbReference type="CDD" id="cd04647">
    <property type="entry name" value="LbH_MAT_like"/>
    <property type="match status" value="1"/>
</dbReference>
<reference evidence="1 2" key="1">
    <citation type="journal article" date="2019" name="Nat. Med.">
        <title>A library of human gut bacterial isolates paired with longitudinal multiomics data enables mechanistic microbiome research.</title>
        <authorList>
            <person name="Poyet M."/>
            <person name="Groussin M."/>
            <person name="Gibbons S.M."/>
            <person name="Avila-Pacheco J."/>
            <person name="Jiang X."/>
            <person name="Kearney S.M."/>
            <person name="Perrotta A.R."/>
            <person name="Berdy B."/>
            <person name="Zhao S."/>
            <person name="Lieberman T.D."/>
            <person name="Swanson P.K."/>
            <person name="Smith M."/>
            <person name="Roesemann S."/>
            <person name="Alexander J.E."/>
            <person name="Rich S.A."/>
            <person name="Livny J."/>
            <person name="Vlamakis H."/>
            <person name="Clish C."/>
            <person name="Bullock K."/>
            <person name="Deik A."/>
            <person name="Scott J."/>
            <person name="Pierce K.A."/>
            <person name="Xavier R.J."/>
            <person name="Alm E.J."/>
        </authorList>
    </citation>
    <scope>NUCLEOTIDE SEQUENCE [LARGE SCALE GENOMIC DNA]</scope>
    <source>
        <strain evidence="1 2">BIOML-A10</strain>
    </source>
</reference>
<sequence>MSGKLSKAFKWGASALRVARVRIAAGSRLRVAAGKPLYLGKGVRVILGKGASFSIGSGVYLSPGCVVQVDDDANLVMEDRVYMNECCRVTVVESVCIGADTIFGPNVQIYDHDHDFNRGGVRPGLLHAPVNIGKCCWLCANTVVTRGCSIADRSLVSANSVITHDAPQGGALYAGAPARLIKKYD</sequence>
<organism evidence="1 2">
    <name type="scientific">Collinsella aerofaciens</name>
    <dbReference type="NCBI Taxonomy" id="74426"/>
    <lineage>
        <taxon>Bacteria</taxon>
        <taxon>Bacillati</taxon>
        <taxon>Actinomycetota</taxon>
        <taxon>Coriobacteriia</taxon>
        <taxon>Coriobacteriales</taxon>
        <taxon>Coriobacteriaceae</taxon>
        <taxon>Collinsella</taxon>
    </lineage>
</organism>
<dbReference type="InterPro" id="IPR051159">
    <property type="entry name" value="Hexapeptide_acetyltransf"/>
</dbReference>
<dbReference type="Proteomes" id="UP000481598">
    <property type="component" value="Unassembled WGS sequence"/>
</dbReference>
<evidence type="ECO:0008006" key="3">
    <source>
        <dbReference type="Google" id="ProtNLM"/>
    </source>
</evidence>
<gene>
    <name evidence="1" type="ORF">GT635_03925</name>
</gene>
<dbReference type="InterPro" id="IPR011004">
    <property type="entry name" value="Trimer_LpxA-like_sf"/>
</dbReference>
<evidence type="ECO:0000313" key="2">
    <source>
        <dbReference type="Proteomes" id="UP000481598"/>
    </source>
</evidence>
<dbReference type="SUPFAM" id="SSF51161">
    <property type="entry name" value="Trimeric LpxA-like enzymes"/>
    <property type="match status" value="1"/>
</dbReference>
<comment type="caution">
    <text evidence="1">The sequence shown here is derived from an EMBL/GenBank/DDBJ whole genome shotgun (WGS) entry which is preliminary data.</text>
</comment>
<dbReference type="AlphaFoldDB" id="A0A6L8RKM6"/>
<dbReference type="Gene3D" id="2.160.10.10">
    <property type="entry name" value="Hexapeptide repeat proteins"/>
    <property type="match status" value="1"/>
</dbReference>
<dbReference type="PANTHER" id="PTHR23416">
    <property type="entry name" value="SIALIC ACID SYNTHASE-RELATED"/>
    <property type="match status" value="1"/>
</dbReference>
<evidence type="ECO:0000313" key="1">
    <source>
        <dbReference type="EMBL" id="MZJ85612.1"/>
    </source>
</evidence>
<accession>A0A6L8RKM6</accession>